<dbReference type="SUPFAM" id="SSF55166">
    <property type="entry name" value="Hedgehog/DD-peptidase"/>
    <property type="match status" value="1"/>
</dbReference>
<dbReference type="STRING" id="293826.Amet_2139"/>
<evidence type="ECO:0000256" key="8">
    <source>
        <dbReference type="ARBA" id="ARBA00023049"/>
    </source>
</evidence>
<evidence type="ECO:0000256" key="7">
    <source>
        <dbReference type="ARBA" id="ARBA00022833"/>
    </source>
</evidence>
<dbReference type="EMBL" id="CP000724">
    <property type="protein sequence ID" value="ABR48298.1"/>
    <property type="molecule type" value="Genomic_DNA"/>
</dbReference>
<dbReference type="PANTHER" id="PTHR37425:SF1">
    <property type="entry name" value="OUTER MEMBRANE PROTEIN"/>
    <property type="match status" value="1"/>
</dbReference>
<feature type="domain" description="Peptidase M15A C-terminal" evidence="12">
    <location>
        <begin position="10"/>
        <end position="108"/>
    </location>
</feature>
<dbReference type="GO" id="GO:0071555">
    <property type="term" value="P:cell wall organization"/>
    <property type="evidence" value="ECO:0007669"/>
    <property type="project" value="UniProtKB-KW"/>
</dbReference>
<accession>A6TQ30</accession>
<evidence type="ECO:0000256" key="9">
    <source>
        <dbReference type="ARBA" id="ARBA00023316"/>
    </source>
</evidence>
<dbReference type="Pfam" id="PF08291">
    <property type="entry name" value="Peptidase_M15_3"/>
    <property type="match status" value="1"/>
</dbReference>
<dbReference type="RefSeq" id="WP_012063275.1">
    <property type="nucleotide sequence ID" value="NC_009633.1"/>
</dbReference>
<name>A6TQ30_ALKMQ</name>
<dbReference type="PANTHER" id="PTHR37425">
    <property type="match status" value="1"/>
</dbReference>
<keyword evidence="6" id="KW-0378">Hydrolase</keyword>
<dbReference type="HOGENOM" id="CLU_124897_1_0_9"/>
<protein>
    <recommendedName>
        <fullName evidence="11">Murein endopeptidase K</fullName>
    </recommendedName>
</protein>
<dbReference type="Proteomes" id="UP000001572">
    <property type="component" value="Chromosome"/>
</dbReference>
<evidence type="ECO:0000259" key="12">
    <source>
        <dbReference type="Pfam" id="PF08291"/>
    </source>
</evidence>
<dbReference type="OrthoDB" id="5242612at2"/>
<organism evidence="13 14">
    <name type="scientific">Alkaliphilus metalliredigens (strain QYMF)</name>
    <dbReference type="NCBI Taxonomy" id="293826"/>
    <lineage>
        <taxon>Bacteria</taxon>
        <taxon>Bacillati</taxon>
        <taxon>Bacillota</taxon>
        <taxon>Clostridia</taxon>
        <taxon>Peptostreptococcales</taxon>
        <taxon>Natronincolaceae</taxon>
        <taxon>Alkaliphilus</taxon>
    </lineage>
</organism>
<evidence type="ECO:0000256" key="4">
    <source>
        <dbReference type="ARBA" id="ARBA00022723"/>
    </source>
</evidence>
<evidence type="ECO:0000256" key="6">
    <source>
        <dbReference type="ARBA" id="ARBA00022801"/>
    </source>
</evidence>
<comment type="cofactor">
    <cofactor evidence="1">
        <name>Zn(2+)</name>
        <dbReference type="ChEBI" id="CHEBI:29105"/>
    </cofactor>
</comment>
<evidence type="ECO:0000256" key="3">
    <source>
        <dbReference type="ARBA" id="ARBA00022670"/>
    </source>
</evidence>
<evidence type="ECO:0000256" key="5">
    <source>
        <dbReference type="ARBA" id="ARBA00022729"/>
    </source>
</evidence>
<keyword evidence="3" id="KW-0645">Protease</keyword>
<keyword evidence="4" id="KW-0479">Metal-binding</keyword>
<dbReference type="InterPro" id="IPR010275">
    <property type="entry name" value="MepK"/>
</dbReference>
<proteinExistence type="inferred from homology"/>
<keyword evidence="5" id="KW-0732">Signal</keyword>
<evidence type="ECO:0000256" key="2">
    <source>
        <dbReference type="ARBA" id="ARBA00004776"/>
    </source>
</evidence>
<keyword evidence="14" id="KW-1185">Reference proteome</keyword>
<dbReference type="InterPro" id="IPR013230">
    <property type="entry name" value="Peptidase_M15A_C"/>
</dbReference>
<dbReference type="AlphaFoldDB" id="A6TQ30"/>
<dbReference type="GO" id="GO:0006508">
    <property type="term" value="P:proteolysis"/>
    <property type="evidence" value="ECO:0007669"/>
    <property type="project" value="UniProtKB-KW"/>
</dbReference>
<evidence type="ECO:0000313" key="13">
    <source>
        <dbReference type="EMBL" id="ABR48298.1"/>
    </source>
</evidence>
<evidence type="ECO:0000256" key="10">
    <source>
        <dbReference type="ARBA" id="ARBA00093448"/>
    </source>
</evidence>
<dbReference type="eggNOG" id="COG3108">
    <property type="taxonomic scope" value="Bacteria"/>
</dbReference>
<dbReference type="InterPro" id="IPR009045">
    <property type="entry name" value="Zn_M74/Hedgehog-like"/>
</dbReference>
<dbReference type="GO" id="GO:0046872">
    <property type="term" value="F:metal ion binding"/>
    <property type="evidence" value="ECO:0007669"/>
    <property type="project" value="UniProtKB-KW"/>
</dbReference>
<evidence type="ECO:0000313" key="14">
    <source>
        <dbReference type="Proteomes" id="UP000001572"/>
    </source>
</evidence>
<keyword evidence="7" id="KW-0862">Zinc</keyword>
<dbReference type="KEGG" id="amt:Amet_2139"/>
<keyword evidence="8" id="KW-0482">Metalloprotease</keyword>
<reference evidence="14" key="1">
    <citation type="journal article" date="2016" name="Genome Announc.">
        <title>Complete genome sequence of Alkaliphilus metalliredigens strain QYMF, an alkaliphilic and metal-reducing bacterium isolated from borax-contaminated leachate ponds.</title>
        <authorList>
            <person name="Hwang C."/>
            <person name="Copeland A."/>
            <person name="Lucas S."/>
            <person name="Lapidus A."/>
            <person name="Barry K."/>
            <person name="Detter J.C."/>
            <person name="Glavina Del Rio T."/>
            <person name="Hammon N."/>
            <person name="Israni S."/>
            <person name="Dalin E."/>
            <person name="Tice H."/>
            <person name="Pitluck S."/>
            <person name="Chertkov O."/>
            <person name="Brettin T."/>
            <person name="Bruce D."/>
            <person name="Han C."/>
            <person name="Schmutz J."/>
            <person name="Larimer F."/>
            <person name="Land M.L."/>
            <person name="Hauser L."/>
            <person name="Kyrpides N."/>
            <person name="Mikhailova N."/>
            <person name="Ye Q."/>
            <person name="Zhou J."/>
            <person name="Richardson P."/>
            <person name="Fields M.W."/>
        </authorList>
    </citation>
    <scope>NUCLEOTIDE SEQUENCE [LARGE SCALE GENOMIC DNA]</scope>
    <source>
        <strain evidence="14">QYMF</strain>
    </source>
</reference>
<dbReference type="GO" id="GO:0008237">
    <property type="term" value="F:metallopeptidase activity"/>
    <property type="evidence" value="ECO:0007669"/>
    <property type="project" value="UniProtKB-KW"/>
</dbReference>
<gene>
    <name evidence="13" type="ordered locus">Amet_2139</name>
</gene>
<comment type="pathway">
    <text evidence="2">Cell wall biogenesis; cell wall polysaccharide biosynthesis.</text>
</comment>
<evidence type="ECO:0000256" key="1">
    <source>
        <dbReference type="ARBA" id="ARBA00001947"/>
    </source>
</evidence>
<comment type="similarity">
    <text evidence="10">Belongs to the peptidase M15 family.</text>
</comment>
<sequence length="119" mass="13128">MNQIQIDKNFQLREFQCLGGSQLVKLDHRLIEKLQQLRDQVGSPVIVTSGFRTPEHNKRVGGSLNSQHLLGRAADIQVPGYSPEAIAQIADALGFTGVGIYATFTHVDVRTTGQSRWQG</sequence>
<evidence type="ECO:0000256" key="11">
    <source>
        <dbReference type="ARBA" id="ARBA00093666"/>
    </source>
</evidence>
<dbReference type="Gene3D" id="3.30.1380.10">
    <property type="match status" value="1"/>
</dbReference>
<keyword evidence="9" id="KW-0961">Cell wall biogenesis/degradation</keyword>